<proteinExistence type="predicted"/>
<dbReference type="InterPro" id="IPR055414">
    <property type="entry name" value="LRR_R13L4/SHOC2-like"/>
</dbReference>
<organism evidence="4 5">
    <name type="scientific">Trichinella pseudospiralis</name>
    <name type="common">Parasitic roundworm</name>
    <dbReference type="NCBI Taxonomy" id="6337"/>
    <lineage>
        <taxon>Eukaryota</taxon>
        <taxon>Metazoa</taxon>
        <taxon>Ecdysozoa</taxon>
        <taxon>Nematoda</taxon>
        <taxon>Enoplea</taxon>
        <taxon>Dorylaimia</taxon>
        <taxon>Trichinellida</taxon>
        <taxon>Trichinellidae</taxon>
        <taxon>Trichinella</taxon>
    </lineage>
</organism>
<reference evidence="4 5" key="1">
    <citation type="submission" date="2015-01" db="EMBL/GenBank/DDBJ databases">
        <title>Evolution of Trichinella species and genotypes.</title>
        <authorList>
            <person name="Korhonen P.K."/>
            <person name="Edoardo P."/>
            <person name="Giuseppe L.R."/>
            <person name="Gasser R.B."/>
        </authorList>
    </citation>
    <scope>NUCLEOTIDE SEQUENCE [LARGE SCALE GENOMIC DNA]</scope>
    <source>
        <strain evidence="4">ISS141</strain>
    </source>
</reference>
<gene>
    <name evidence="4" type="primary">RSU1</name>
    <name evidence="4" type="ORF">T4E_6651</name>
</gene>
<dbReference type="SMART" id="SM00369">
    <property type="entry name" value="LRR_TYP"/>
    <property type="match status" value="6"/>
</dbReference>
<dbReference type="AlphaFoldDB" id="A0A0V0XQ98"/>
<keyword evidence="1" id="KW-0433">Leucine-rich repeat</keyword>
<dbReference type="PANTHER" id="PTHR48051:SF1">
    <property type="entry name" value="RAS SUPPRESSOR PROTEIN 1"/>
    <property type="match status" value="1"/>
</dbReference>
<comment type="caution">
    <text evidence="4">The sequence shown here is derived from an EMBL/GenBank/DDBJ whole genome shotgun (WGS) entry which is preliminary data.</text>
</comment>
<sequence length="269" mass="30236">MVRKEADGKENESEVDLVGKGICNFGEVAHLSSYPNITRLTLSHNKITVVPPSIAELAALEMLWLWNNRIEELPTSISSLSKLRVLNLGCNRLRTLPRGFGSFQSLEILDLTCNNLNEKSLPGNFFMLEALRALYLGDNHFEVMSPEVCNLKKLQIVECSGEFDLVLRDNNLIFLPKEIGELSRLKELHIQGNRLTVLPPEIGQLDVVGSKQVLRLDNNPWVAPIADQLQKGEAQIMNYLRSETYKYLYGRHLASGTPLPSRVADKAKK</sequence>
<protein>
    <submittedName>
        <fullName evidence="4">Ras suppressor protein 1</fullName>
    </submittedName>
</protein>
<evidence type="ECO:0000313" key="4">
    <source>
        <dbReference type="EMBL" id="KRX90077.1"/>
    </source>
</evidence>
<dbReference type="InterPro" id="IPR032675">
    <property type="entry name" value="LRR_dom_sf"/>
</dbReference>
<keyword evidence="2" id="KW-0677">Repeat</keyword>
<dbReference type="EMBL" id="JYDU01000177">
    <property type="protein sequence ID" value="KRX90077.1"/>
    <property type="molecule type" value="Genomic_DNA"/>
</dbReference>
<evidence type="ECO:0000259" key="3">
    <source>
        <dbReference type="Pfam" id="PF23598"/>
    </source>
</evidence>
<name>A0A0V0XQ98_TRIPS</name>
<evidence type="ECO:0000256" key="1">
    <source>
        <dbReference type="ARBA" id="ARBA00022614"/>
    </source>
</evidence>
<dbReference type="FunFam" id="3.80.10.10:FF:000034">
    <property type="entry name" value="Ras suppressor protein 1"/>
    <property type="match status" value="1"/>
</dbReference>
<feature type="domain" description="Disease resistance R13L4/SHOC-2-like LRR" evidence="3">
    <location>
        <begin position="33"/>
        <end position="162"/>
    </location>
</feature>
<dbReference type="InterPro" id="IPR001611">
    <property type="entry name" value="Leu-rich_rpt"/>
</dbReference>
<dbReference type="PROSITE" id="PS51450">
    <property type="entry name" value="LRR"/>
    <property type="match status" value="1"/>
</dbReference>
<accession>A0A0V0XQ98</accession>
<dbReference type="Pfam" id="PF00560">
    <property type="entry name" value="LRR_1"/>
    <property type="match status" value="1"/>
</dbReference>
<dbReference type="SUPFAM" id="SSF52058">
    <property type="entry name" value="L domain-like"/>
    <property type="match status" value="1"/>
</dbReference>
<dbReference type="STRING" id="6337.A0A0V0XQ98"/>
<evidence type="ECO:0000313" key="5">
    <source>
        <dbReference type="Proteomes" id="UP000054815"/>
    </source>
</evidence>
<dbReference type="SMART" id="SM00364">
    <property type="entry name" value="LRR_BAC"/>
    <property type="match status" value="3"/>
</dbReference>
<dbReference type="Pfam" id="PF23598">
    <property type="entry name" value="LRR_14"/>
    <property type="match status" value="1"/>
</dbReference>
<dbReference type="InterPro" id="IPR003591">
    <property type="entry name" value="Leu-rich_rpt_typical-subtyp"/>
</dbReference>
<dbReference type="Proteomes" id="UP000054815">
    <property type="component" value="Unassembled WGS sequence"/>
</dbReference>
<dbReference type="Gene3D" id="3.80.10.10">
    <property type="entry name" value="Ribonuclease Inhibitor"/>
    <property type="match status" value="2"/>
</dbReference>
<evidence type="ECO:0000256" key="2">
    <source>
        <dbReference type="ARBA" id="ARBA00022737"/>
    </source>
</evidence>
<dbReference type="GO" id="GO:0005737">
    <property type="term" value="C:cytoplasm"/>
    <property type="evidence" value="ECO:0007669"/>
    <property type="project" value="TreeGrafter"/>
</dbReference>
<dbReference type="InterPro" id="IPR050216">
    <property type="entry name" value="LRR_domain-containing"/>
</dbReference>
<dbReference type="PANTHER" id="PTHR48051">
    <property type="match status" value="1"/>
</dbReference>